<dbReference type="InterPro" id="IPR001138">
    <property type="entry name" value="Zn2Cys6_DnaBD"/>
</dbReference>
<proteinExistence type="predicted"/>
<feature type="compositionally biased region" description="Polar residues" evidence="8">
    <location>
        <begin position="175"/>
        <end position="193"/>
    </location>
</feature>
<evidence type="ECO:0000313" key="11">
    <source>
        <dbReference type="EMBL" id="KAF2003494.1"/>
    </source>
</evidence>
<evidence type="ECO:0000259" key="9">
    <source>
        <dbReference type="PROSITE" id="PS50048"/>
    </source>
</evidence>
<keyword evidence="2 7" id="KW-0863">Zinc-finger</keyword>
<feature type="region of interest" description="Disordered" evidence="8">
    <location>
        <begin position="274"/>
        <end position="293"/>
    </location>
</feature>
<dbReference type="CDD" id="cd00067">
    <property type="entry name" value="GAL4"/>
    <property type="match status" value="1"/>
</dbReference>
<reference evidence="11" key="1">
    <citation type="journal article" date="2020" name="Stud. Mycol.">
        <title>101 Dothideomycetes genomes: a test case for predicting lifestyles and emergence of pathogens.</title>
        <authorList>
            <person name="Haridas S."/>
            <person name="Albert R."/>
            <person name="Binder M."/>
            <person name="Bloem J."/>
            <person name="Labutti K."/>
            <person name="Salamov A."/>
            <person name="Andreopoulos B."/>
            <person name="Baker S."/>
            <person name="Barry K."/>
            <person name="Bills G."/>
            <person name="Bluhm B."/>
            <person name="Cannon C."/>
            <person name="Castanera R."/>
            <person name="Culley D."/>
            <person name="Daum C."/>
            <person name="Ezra D."/>
            <person name="Gonzalez J."/>
            <person name="Henrissat B."/>
            <person name="Kuo A."/>
            <person name="Liang C."/>
            <person name="Lipzen A."/>
            <person name="Lutzoni F."/>
            <person name="Magnuson J."/>
            <person name="Mondo S."/>
            <person name="Nolan M."/>
            <person name="Ohm R."/>
            <person name="Pangilinan J."/>
            <person name="Park H.-J."/>
            <person name="Ramirez L."/>
            <person name="Alfaro M."/>
            <person name="Sun H."/>
            <person name="Tritt A."/>
            <person name="Yoshinaga Y."/>
            <person name="Zwiers L.-H."/>
            <person name="Turgeon B."/>
            <person name="Goodwin S."/>
            <person name="Spatafora J."/>
            <person name="Crous P."/>
            <person name="Grigoriev I."/>
        </authorList>
    </citation>
    <scope>NUCLEOTIDE SEQUENCE</scope>
    <source>
        <strain evidence="11">CBS 123094</strain>
    </source>
</reference>
<accession>A0A6A5WRE0</accession>
<evidence type="ECO:0000256" key="3">
    <source>
        <dbReference type="ARBA" id="ARBA00022833"/>
    </source>
</evidence>
<evidence type="ECO:0000259" key="10">
    <source>
        <dbReference type="PROSITE" id="PS50157"/>
    </source>
</evidence>
<dbReference type="InterPro" id="IPR036236">
    <property type="entry name" value="Znf_C2H2_sf"/>
</dbReference>
<dbReference type="InterPro" id="IPR036864">
    <property type="entry name" value="Zn2-C6_fun-type_DNA-bd_sf"/>
</dbReference>
<evidence type="ECO:0000256" key="2">
    <source>
        <dbReference type="ARBA" id="ARBA00022771"/>
    </source>
</evidence>
<name>A0A6A5WRE0_9PLEO</name>
<keyword evidence="3" id="KW-0862">Zinc</keyword>
<feature type="domain" description="C2H2-type" evidence="10">
    <location>
        <begin position="51"/>
        <end position="78"/>
    </location>
</feature>
<keyword evidence="12" id="KW-1185">Reference proteome</keyword>
<dbReference type="PROSITE" id="PS00028">
    <property type="entry name" value="ZINC_FINGER_C2H2_1"/>
    <property type="match status" value="2"/>
</dbReference>
<dbReference type="Pfam" id="PF04082">
    <property type="entry name" value="Fungal_trans"/>
    <property type="match status" value="1"/>
</dbReference>
<dbReference type="SMART" id="SM00066">
    <property type="entry name" value="GAL4"/>
    <property type="match status" value="1"/>
</dbReference>
<dbReference type="SUPFAM" id="SSF57701">
    <property type="entry name" value="Zn2/Cys6 DNA-binding domain"/>
    <property type="match status" value="1"/>
</dbReference>
<dbReference type="PANTHER" id="PTHR47660">
    <property type="entry name" value="TRANSCRIPTION FACTOR WITH C2H2 AND ZN(2)-CYS(6) DNA BINDING DOMAIN (EUROFUNG)-RELATED-RELATED"/>
    <property type="match status" value="1"/>
</dbReference>
<evidence type="ECO:0008006" key="13">
    <source>
        <dbReference type="Google" id="ProtNLM"/>
    </source>
</evidence>
<keyword evidence="5" id="KW-0804">Transcription</keyword>
<evidence type="ECO:0000256" key="8">
    <source>
        <dbReference type="SAM" id="MobiDB-lite"/>
    </source>
</evidence>
<feature type="region of interest" description="Disordered" evidence="8">
    <location>
        <begin position="175"/>
        <end position="202"/>
    </location>
</feature>
<dbReference type="PROSITE" id="PS00463">
    <property type="entry name" value="ZN2_CY6_FUNGAL_1"/>
    <property type="match status" value="1"/>
</dbReference>
<dbReference type="Gene3D" id="4.10.240.10">
    <property type="entry name" value="Zn(2)-C6 fungal-type DNA-binding domain"/>
    <property type="match status" value="1"/>
</dbReference>
<dbReference type="InterPro" id="IPR013087">
    <property type="entry name" value="Znf_C2H2_type"/>
</dbReference>
<evidence type="ECO:0000256" key="5">
    <source>
        <dbReference type="ARBA" id="ARBA00023163"/>
    </source>
</evidence>
<dbReference type="SMART" id="SM00355">
    <property type="entry name" value="ZnF_C2H2"/>
    <property type="match status" value="2"/>
</dbReference>
<evidence type="ECO:0000313" key="12">
    <source>
        <dbReference type="Proteomes" id="UP000799779"/>
    </source>
</evidence>
<dbReference type="Pfam" id="PF00096">
    <property type="entry name" value="zf-C2H2"/>
    <property type="match status" value="1"/>
</dbReference>
<evidence type="ECO:0000256" key="7">
    <source>
        <dbReference type="PROSITE-ProRule" id="PRU00042"/>
    </source>
</evidence>
<dbReference type="GO" id="GO:0003677">
    <property type="term" value="F:DNA binding"/>
    <property type="evidence" value="ECO:0007669"/>
    <property type="project" value="InterPro"/>
</dbReference>
<dbReference type="InterPro" id="IPR007219">
    <property type="entry name" value="XnlR_reg_dom"/>
</dbReference>
<feature type="domain" description="C2H2-type" evidence="10">
    <location>
        <begin position="23"/>
        <end position="50"/>
    </location>
</feature>
<dbReference type="SUPFAM" id="SSF57667">
    <property type="entry name" value="beta-beta-alpha zinc fingers"/>
    <property type="match status" value="1"/>
</dbReference>
<dbReference type="PROSITE" id="PS50048">
    <property type="entry name" value="ZN2_CY6_FUNGAL_2"/>
    <property type="match status" value="1"/>
</dbReference>
<dbReference type="GO" id="GO:0006351">
    <property type="term" value="P:DNA-templated transcription"/>
    <property type="evidence" value="ECO:0007669"/>
    <property type="project" value="InterPro"/>
</dbReference>
<dbReference type="CDD" id="cd12148">
    <property type="entry name" value="fungal_TF_MHR"/>
    <property type="match status" value="1"/>
</dbReference>
<feature type="domain" description="Zn(2)-C6 fungal-type" evidence="9">
    <location>
        <begin position="95"/>
        <end position="124"/>
    </location>
</feature>
<sequence>MASAESGPPGSTSVPDEQIPRLFQCSTCKRSFTRVDHLTRHVRAHTRQKPYICPTCSKGFARVDLLKRHAVGHSTEQSTQKQKRETVRPSRVIQACDACAQNHLRCEDEKPCSRCRKRDIPCRTALPEDLTELGSELDTVSAAQGLLDFSNNFEHPTITDEANRPKVNLTGATESQMSIQTDAQPPENQSMESEASMPSYEDNPSQFTHQVDVMDDDPFALDNSHLMPLEEPFFSGQCTPRGIMDASFNWNIDLNDFDIGFLDQYSLEIPFNVETPSTDAQGPEPDSSNLPPEGVAVRHEAFKRSVWRYLPQRNRDFGGAEQPNLALDNAHHHPRTPPRRAIQERLGRVTRDKLMAFVLGTCSPVNVSRIASAFPSVELLDGLIQYFLTSPSLDAKAWFHLPTFSPSSLRPELLAIVIAAGAISTPDVPLCKLGFALHEASRTGSSKAFEEDNSAIRDLQSIQTLLMLLEIGMWSGISRKMEISESFMQPLVTMLRRGGRFRRSTWKEICPHPDDTGLTLDNKWKEWVAEESYVRLVYRAFEHDRQSSMALLKPPLISYAEMQLPLTQPEPLWEANTADMWKTLCLSDAKEKCQRPSPIDCLSDLEFLSLHDMASSAYVYMAWGMVWNFRQMSSLSSQSPLHRANTVLVSSRHQELTRSLEDFRVSSPILALGSGSTVEIVLELMLVHLNAPLEEIQLYAGIEGQDEARRVLPVLKRWIDTSSARQALWHSGQVLRAATKLPRGLLRNFNAIAVYHAGLILWGYGLLKSTPSSTNDSGQCVHMDGTDNITVRRFITLDRGFPALSAQDEKQSPVLLMDTRAVMNSLVHLLRANHDAKDGSSAPLVENLVHLMEGLRPAKS</sequence>
<dbReference type="EMBL" id="ML977572">
    <property type="protein sequence ID" value="KAF2003494.1"/>
    <property type="molecule type" value="Genomic_DNA"/>
</dbReference>
<dbReference type="Pfam" id="PF00172">
    <property type="entry name" value="Zn_clus"/>
    <property type="match status" value="1"/>
</dbReference>
<feature type="compositionally biased region" description="Polar residues" evidence="8">
    <location>
        <begin position="274"/>
        <end position="290"/>
    </location>
</feature>
<dbReference type="OrthoDB" id="40579at2759"/>
<dbReference type="Proteomes" id="UP000799779">
    <property type="component" value="Unassembled WGS sequence"/>
</dbReference>
<keyword evidence="1" id="KW-0479">Metal-binding</keyword>
<feature type="region of interest" description="Disordered" evidence="8">
    <location>
        <begin position="320"/>
        <end position="339"/>
    </location>
</feature>
<keyword evidence="6" id="KW-0539">Nucleus</keyword>
<keyword evidence="4" id="KW-0805">Transcription regulation</keyword>
<dbReference type="PANTHER" id="PTHR47660:SF2">
    <property type="entry name" value="TRANSCRIPTION FACTOR WITH C2H2 AND ZN(2)-CYS(6) DNA BINDING DOMAIN (EUROFUNG)"/>
    <property type="match status" value="1"/>
</dbReference>
<evidence type="ECO:0000256" key="6">
    <source>
        <dbReference type="ARBA" id="ARBA00023242"/>
    </source>
</evidence>
<evidence type="ECO:0000256" key="4">
    <source>
        <dbReference type="ARBA" id="ARBA00023015"/>
    </source>
</evidence>
<evidence type="ECO:0000256" key="1">
    <source>
        <dbReference type="ARBA" id="ARBA00022723"/>
    </source>
</evidence>
<dbReference type="GO" id="GO:0008270">
    <property type="term" value="F:zinc ion binding"/>
    <property type="evidence" value="ECO:0007669"/>
    <property type="project" value="UniProtKB-KW"/>
</dbReference>
<organism evidence="11 12">
    <name type="scientific">Amniculicola lignicola CBS 123094</name>
    <dbReference type="NCBI Taxonomy" id="1392246"/>
    <lineage>
        <taxon>Eukaryota</taxon>
        <taxon>Fungi</taxon>
        <taxon>Dikarya</taxon>
        <taxon>Ascomycota</taxon>
        <taxon>Pezizomycotina</taxon>
        <taxon>Dothideomycetes</taxon>
        <taxon>Pleosporomycetidae</taxon>
        <taxon>Pleosporales</taxon>
        <taxon>Amniculicolaceae</taxon>
        <taxon>Amniculicola</taxon>
    </lineage>
</organism>
<gene>
    <name evidence="11" type="ORF">P154DRAFT_486746</name>
</gene>
<dbReference type="FunFam" id="3.30.160.60:FF:002343">
    <property type="entry name" value="Zinc finger protein 33A"/>
    <property type="match status" value="1"/>
</dbReference>
<protein>
    <recommendedName>
        <fullName evidence="13">C6 transcription factor RegA</fullName>
    </recommendedName>
</protein>
<dbReference type="Gene3D" id="3.30.160.60">
    <property type="entry name" value="Classic Zinc Finger"/>
    <property type="match status" value="2"/>
</dbReference>
<dbReference type="GO" id="GO:0000981">
    <property type="term" value="F:DNA-binding transcription factor activity, RNA polymerase II-specific"/>
    <property type="evidence" value="ECO:0007669"/>
    <property type="project" value="InterPro"/>
</dbReference>
<dbReference type="PROSITE" id="PS50157">
    <property type="entry name" value="ZINC_FINGER_C2H2_2"/>
    <property type="match status" value="2"/>
</dbReference>
<dbReference type="AlphaFoldDB" id="A0A6A5WRE0"/>